<organism evidence="1 2">
    <name type="scientific">Parasponia andersonii</name>
    <name type="common">Sponia andersonii</name>
    <dbReference type="NCBI Taxonomy" id="3476"/>
    <lineage>
        <taxon>Eukaryota</taxon>
        <taxon>Viridiplantae</taxon>
        <taxon>Streptophyta</taxon>
        <taxon>Embryophyta</taxon>
        <taxon>Tracheophyta</taxon>
        <taxon>Spermatophyta</taxon>
        <taxon>Magnoliopsida</taxon>
        <taxon>eudicotyledons</taxon>
        <taxon>Gunneridae</taxon>
        <taxon>Pentapetalae</taxon>
        <taxon>rosids</taxon>
        <taxon>fabids</taxon>
        <taxon>Rosales</taxon>
        <taxon>Cannabaceae</taxon>
        <taxon>Parasponia</taxon>
    </lineage>
</organism>
<accession>A0A2P5E4Z2</accession>
<dbReference type="Proteomes" id="UP000237105">
    <property type="component" value="Unassembled WGS sequence"/>
</dbReference>
<comment type="caution">
    <text evidence="1">The sequence shown here is derived from an EMBL/GenBank/DDBJ whole genome shotgun (WGS) entry which is preliminary data.</text>
</comment>
<gene>
    <name evidence="1" type="ORF">PanWU01x14_001570</name>
</gene>
<keyword evidence="2" id="KW-1185">Reference proteome</keyword>
<protein>
    <submittedName>
        <fullName evidence="1">Uncharacterized protein</fullName>
    </submittedName>
</protein>
<reference evidence="2" key="1">
    <citation type="submission" date="2016-06" db="EMBL/GenBank/DDBJ databases">
        <title>Parallel loss of symbiosis genes in relatives of nitrogen-fixing non-legume Parasponia.</title>
        <authorList>
            <person name="Van Velzen R."/>
            <person name="Holmer R."/>
            <person name="Bu F."/>
            <person name="Rutten L."/>
            <person name="Van Zeijl A."/>
            <person name="Liu W."/>
            <person name="Santuari L."/>
            <person name="Cao Q."/>
            <person name="Sharma T."/>
            <person name="Shen D."/>
            <person name="Roswanjaya Y."/>
            <person name="Wardhani T."/>
            <person name="Kalhor M.S."/>
            <person name="Jansen J."/>
            <person name="Van den Hoogen J."/>
            <person name="Gungor B."/>
            <person name="Hartog M."/>
            <person name="Hontelez J."/>
            <person name="Verver J."/>
            <person name="Yang W.-C."/>
            <person name="Schijlen E."/>
            <person name="Repin R."/>
            <person name="Schilthuizen M."/>
            <person name="Schranz E."/>
            <person name="Heidstra R."/>
            <person name="Miyata K."/>
            <person name="Fedorova E."/>
            <person name="Kohlen W."/>
            <person name="Bisseling T."/>
            <person name="Smit S."/>
            <person name="Geurts R."/>
        </authorList>
    </citation>
    <scope>NUCLEOTIDE SEQUENCE [LARGE SCALE GENOMIC DNA]</scope>
    <source>
        <strain evidence="2">cv. WU1-14</strain>
    </source>
</reference>
<proteinExistence type="predicted"/>
<evidence type="ECO:0000313" key="1">
    <source>
        <dbReference type="EMBL" id="PON80601.1"/>
    </source>
</evidence>
<name>A0A2P5E4Z2_PARAD</name>
<sequence length="150" mass="17184">MCYGQFGQTIPWFPCYVSLLATKNRHWKIKWIDSKAYSPGFPRVTSLSSQPHPTTKNRKLILQSLARSTYQSHEHPSKSTQHFINALRSKADYQLGSIFMAQVGIGSFRASRSNSSSPISYFLHVDTRSNLIRTQCEECKARGNNCFYQK</sequence>
<dbReference type="EMBL" id="JXTB01000001">
    <property type="protein sequence ID" value="PON80601.1"/>
    <property type="molecule type" value="Genomic_DNA"/>
</dbReference>
<dbReference type="AlphaFoldDB" id="A0A2P5E4Z2"/>
<evidence type="ECO:0000313" key="2">
    <source>
        <dbReference type="Proteomes" id="UP000237105"/>
    </source>
</evidence>